<evidence type="ECO:0000313" key="11">
    <source>
        <dbReference type="Proteomes" id="UP001190700"/>
    </source>
</evidence>
<keyword evidence="3" id="KW-0812">Transmembrane</keyword>
<dbReference type="GO" id="GO:0140359">
    <property type="term" value="F:ABC-type transporter activity"/>
    <property type="evidence" value="ECO:0007669"/>
    <property type="project" value="InterPro"/>
</dbReference>
<evidence type="ECO:0000256" key="1">
    <source>
        <dbReference type="ARBA" id="ARBA00004141"/>
    </source>
</evidence>
<proteinExistence type="predicted"/>
<keyword evidence="5" id="KW-0067">ATP-binding</keyword>
<dbReference type="Gene3D" id="3.40.50.300">
    <property type="entry name" value="P-loop containing nucleotide triphosphate hydrolases"/>
    <property type="match status" value="1"/>
</dbReference>
<dbReference type="InterPro" id="IPR043926">
    <property type="entry name" value="ABCG_dom"/>
</dbReference>
<dbReference type="EMBL" id="LGRX02030295">
    <property type="protein sequence ID" value="KAK3245888.1"/>
    <property type="molecule type" value="Genomic_DNA"/>
</dbReference>
<feature type="region of interest" description="Disordered" evidence="8">
    <location>
        <begin position="1"/>
        <end position="41"/>
    </location>
</feature>
<dbReference type="GO" id="GO:0016887">
    <property type="term" value="F:ATP hydrolysis activity"/>
    <property type="evidence" value="ECO:0007669"/>
    <property type="project" value="InterPro"/>
</dbReference>
<evidence type="ECO:0000259" key="9">
    <source>
        <dbReference type="PROSITE" id="PS50893"/>
    </source>
</evidence>
<dbReference type="Pfam" id="PF00005">
    <property type="entry name" value="ABC_tran"/>
    <property type="match status" value="1"/>
</dbReference>
<reference evidence="10 11" key="1">
    <citation type="journal article" date="2015" name="Genome Biol. Evol.">
        <title>Comparative Genomics of a Bacterivorous Green Alga Reveals Evolutionary Causalities and Consequences of Phago-Mixotrophic Mode of Nutrition.</title>
        <authorList>
            <person name="Burns J.A."/>
            <person name="Paasch A."/>
            <person name="Narechania A."/>
            <person name="Kim E."/>
        </authorList>
    </citation>
    <scope>NUCLEOTIDE SEQUENCE [LARGE SCALE GENOMIC DNA]</scope>
    <source>
        <strain evidence="10 11">PLY_AMNH</strain>
    </source>
</reference>
<evidence type="ECO:0000256" key="2">
    <source>
        <dbReference type="ARBA" id="ARBA00022448"/>
    </source>
</evidence>
<name>A0AAE0EZ69_9CHLO</name>
<dbReference type="InterPro" id="IPR003593">
    <property type="entry name" value="AAA+_ATPase"/>
</dbReference>
<feature type="non-terminal residue" evidence="10">
    <location>
        <position position="479"/>
    </location>
</feature>
<keyword evidence="7" id="KW-0472">Membrane</keyword>
<dbReference type="PANTHER" id="PTHR48041:SF139">
    <property type="entry name" value="PROTEIN SCARLET"/>
    <property type="match status" value="1"/>
</dbReference>
<dbReference type="SMART" id="SM00382">
    <property type="entry name" value="AAA"/>
    <property type="match status" value="1"/>
</dbReference>
<dbReference type="InterPro" id="IPR027417">
    <property type="entry name" value="P-loop_NTPase"/>
</dbReference>
<evidence type="ECO:0000256" key="8">
    <source>
        <dbReference type="SAM" id="MobiDB-lite"/>
    </source>
</evidence>
<dbReference type="Pfam" id="PF19055">
    <property type="entry name" value="ABC2_membrane_7"/>
    <property type="match status" value="1"/>
</dbReference>
<evidence type="ECO:0000313" key="10">
    <source>
        <dbReference type="EMBL" id="KAK3245888.1"/>
    </source>
</evidence>
<keyword evidence="2" id="KW-0813">Transport</keyword>
<organism evidence="10 11">
    <name type="scientific">Cymbomonas tetramitiformis</name>
    <dbReference type="NCBI Taxonomy" id="36881"/>
    <lineage>
        <taxon>Eukaryota</taxon>
        <taxon>Viridiplantae</taxon>
        <taxon>Chlorophyta</taxon>
        <taxon>Pyramimonadophyceae</taxon>
        <taxon>Pyramimonadales</taxon>
        <taxon>Pyramimonadaceae</taxon>
        <taxon>Cymbomonas</taxon>
    </lineage>
</organism>
<dbReference type="SUPFAM" id="SSF52540">
    <property type="entry name" value="P-loop containing nucleoside triphosphate hydrolases"/>
    <property type="match status" value="1"/>
</dbReference>
<evidence type="ECO:0000256" key="4">
    <source>
        <dbReference type="ARBA" id="ARBA00022741"/>
    </source>
</evidence>
<feature type="domain" description="ABC transporter" evidence="9">
    <location>
        <begin position="66"/>
        <end position="314"/>
    </location>
</feature>
<dbReference type="GO" id="GO:0016020">
    <property type="term" value="C:membrane"/>
    <property type="evidence" value="ECO:0007669"/>
    <property type="project" value="UniProtKB-SubCell"/>
</dbReference>
<dbReference type="PROSITE" id="PS00211">
    <property type="entry name" value="ABC_TRANSPORTER_1"/>
    <property type="match status" value="1"/>
</dbReference>
<dbReference type="InterPro" id="IPR050352">
    <property type="entry name" value="ABCG_transporters"/>
</dbReference>
<dbReference type="Proteomes" id="UP001190700">
    <property type="component" value="Unassembled WGS sequence"/>
</dbReference>
<gene>
    <name evidence="10" type="ORF">CYMTET_44561</name>
</gene>
<evidence type="ECO:0000256" key="6">
    <source>
        <dbReference type="ARBA" id="ARBA00022989"/>
    </source>
</evidence>
<comment type="caution">
    <text evidence="10">The sequence shown here is derived from an EMBL/GenBank/DDBJ whole genome shotgun (WGS) entry which is preliminary data.</text>
</comment>
<keyword evidence="11" id="KW-1185">Reference proteome</keyword>
<evidence type="ECO:0000256" key="7">
    <source>
        <dbReference type="ARBA" id="ARBA00023136"/>
    </source>
</evidence>
<sequence length="479" mass="53082">MWKFAKADQENSSLSGSRSKGYGTQIADSAKGSRKGAHQSYQQLSTSDNFSTFEDASLHSNKVKPIEIKAMIEAWYPPVKDPPMILKDVDVTFEPGTITALMGSSGAGKTSLLNVLSGKALGTMVGEISMNDSPVVYGNIKHVCNFVPQDDLMYDQLSVQEALMFYAKLRLVQSPDGSRATDEYHRECVSTLITRLGLDHVKDVKIGNCMDPGISGGQRKRVSVGMELMNSPSILFLDEPTSGLDSAIQEEIMEFIRELVAENMTIVCTIHAPSASVYMKFTNLLLLARNQGVETGSMAFYGSTSESIQYFNDLGKPLPEFANPAEHVLNCINADFTPMTLPQFWRFRQLWVFYRSLPIISKDPQMQLQQLIGFLMSSTTSSDMNAVKSFAEKILKSDRSFKSFLEIFAQISGCIDLSKLGDSTLECLSSSDVPMTDGRQLTQSIVEAAERFSDTKWLRKLQLEFAFRCEGHKGEIGVK</sequence>
<evidence type="ECO:0000256" key="5">
    <source>
        <dbReference type="ARBA" id="ARBA00022840"/>
    </source>
</evidence>
<evidence type="ECO:0000256" key="3">
    <source>
        <dbReference type="ARBA" id="ARBA00022692"/>
    </source>
</evidence>
<keyword evidence="6" id="KW-1133">Transmembrane helix</keyword>
<dbReference type="PROSITE" id="PS50893">
    <property type="entry name" value="ABC_TRANSPORTER_2"/>
    <property type="match status" value="1"/>
</dbReference>
<dbReference type="GO" id="GO:0005524">
    <property type="term" value="F:ATP binding"/>
    <property type="evidence" value="ECO:0007669"/>
    <property type="project" value="UniProtKB-KW"/>
</dbReference>
<keyword evidence="4" id="KW-0547">Nucleotide-binding</keyword>
<dbReference type="PANTHER" id="PTHR48041">
    <property type="entry name" value="ABC TRANSPORTER G FAMILY MEMBER 28"/>
    <property type="match status" value="1"/>
</dbReference>
<comment type="subcellular location">
    <subcellularLocation>
        <location evidence="1">Membrane</location>
        <topology evidence="1">Multi-pass membrane protein</topology>
    </subcellularLocation>
</comment>
<protein>
    <recommendedName>
        <fullName evidence="9">ABC transporter domain-containing protein</fullName>
    </recommendedName>
</protein>
<dbReference type="AlphaFoldDB" id="A0AAE0EZ69"/>
<accession>A0AAE0EZ69</accession>
<dbReference type="InterPro" id="IPR017871">
    <property type="entry name" value="ABC_transporter-like_CS"/>
</dbReference>
<dbReference type="InterPro" id="IPR003439">
    <property type="entry name" value="ABC_transporter-like_ATP-bd"/>
</dbReference>